<dbReference type="AlphaFoldDB" id="A0A069RL01"/>
<evidence type="ECO:0000256" key="1">
    <source>
        <dbReference type="PROSITE-ProRule" id="PRU00464"/>
    </source>
</evidence>
<dbReference type="PANTHER" id="PTHR42997">
    <property type="entry name" value="HIT FAMILY HYDROLASE"/>
    <property type="match status" value="1"/>
</dbReference>
<comment type="caution">
    <text evidence="3">The sequence shown here is derived from an EMBL/GenBank/DDBJ whole genome shotgun (WGS) entry which is preliminary data.</text>
</comment>
<dbReference type="PANTHER" id="PTHR42997:SF1">
    <property type="entry name" value="AP-4-A PHOSPHORYLASE"/>
    <property type="match status" value="1"/>
</dbReference>
<gene>
    <name evidence="3" type="ORF">CLIT_13c02240</name>
</gene>
<feature type="domain" description="HIT" evidence="2">
    <location>
        <begin position="5"/>
        <end position="111"/>
    </location>
</feature>
<reference evidence="3 4" key="1">
    <citation type="submission" date="2014-03" db="EMBL/GenBank/DDBJ databases">
        <title>Genome sequence of Clostridium litorale W6, DSM 5388.</title>
        <authorList>
            <person name="Poehlein A."/>
            <person name="Jagirdar A."/>
            <person name="Khonsari B."/>
            <person name="Chibani C.M."/>
            <person name="Gutierrez Gutierrez D.A."/>
            <person name="Davydova E."/>
            <person name="Alghaithi H.S."/>
            <person name="Nair K.P."/>
            <person name="Dhamotharan K."/>
            <person name="Chandran L."/>
            <person name="G W."/>
            <person name="Daniel R."/>
        </authorList>
    </citation>
    <scope>NUCLEOTIDE SEQUENCE [LARGE SCALE GENOMIC DNA]</scope>
    <source>
        <strain evidence="3 4">W6</strain>
    </source>
</reference>
<name>A0A069RL01_PEPLI</name>
<dbReference type="Pfam" id="PF01230">
    <property type="entry name" value="HIT"/>
    <property type="match status" value="1"/>
</dbReference>
<evidence type="ECO:0000313" key="3">
    <source>
        <dbReference type="EMBL" id="KDR94902.1"/>
    </source>
</evidence>
<dbReference type="InterPro" id="IPR019808">
    <property type="entry name" value="Histidine_triad_CS"/>
</dbReference>
<dbReference type="PROSITE" id="PS00892">
    <property type="entry name" value="HIT_1"/>
    <property type="match status" value="1"/>
</dbReference>
<protein>
    <submittedName>
        <fullName evidence="3">HIT family protein</fullName>
    </submittedName>
</protein>
<dbReference type="PROSITE" id="PS51084">
    <property type="entry name" value="HIT_2"/>
    <property type="match status" value="1"/>
</dbReference>
<evidence type="ECO:0000313" key="4">
    <source>
        <dbReference type="Proteomes" id="UP000027946"/>
    </source>
</evidence>
<dbReference type="InterPro" id="IPR036265">
    <property type="entry name" value="HIT-like_sf"/>
</dbReference>
<dbReference type="SUPFAM" id="SSF54197">
    <property type="entry name" value="HIT-like"/>
    <property type="match status" value="1"/>
</dbReference>
<evidence type="ECO:0000259" key="2">
    <source>
        <dbReference type="PROSITE" id="PS51084"/>
    </source>
</evidence>
<dbReference type="InterPro" id="IPR011146">
    <property type="entry name" value="HIT-like"/>
</dbReference>
<dbReference type="eggNOG" id="COG0537">
    <property type="taxonomic scope" value="Bacteria"/>
</dbReference>
<dbReference type="OrthoDB" id="9784774at2"/>
<keyword evidence="4" id="KW-1185">Reference proteome</keyword>
<accession>A0A069RL01</accession>
<feature type="short sequence motif" description="Histidine triad motif" evidence="1">
    <location>
        <begin position="96"/>
        <end position="100"/>
    </location>
</feature>
<dbReference type="RefSeq" id="WP_038266192.1">
    <property type="nucleotide sequence ID" value="NZ_FSRH01000005.1"/>
</dbReference>
<dbReference type="GO" id="GO:0003824">
    <property type="term" value="F:catalytic activity"/>
    <property type="evidence" value="ECO:0007669"/>
    <property type="project" value="InterPro"/>
</dbReference>
<dbReference type="Proteomes" id="UP000027946">
    <property type="component" value="Unassembled WGS sequence"/>
</dbReference>
<dbReference type="InterPro" id="IPR052908">
    <property type="entry name" value="AP-4-A_phosphorylase"/>
</dbReference>
<dbReference type="STRING" id="1121324.CLIT_13c02240"/>
<sequence>MCFDENCVFCNISQSDYIAENELAYAVWDKNPVNKGHALIITKKHYENFFKIPQEEVCAVRSLADRLKDIIDNEHSPDGYNIGANIGKAAGQTVFHFHFHVIPRYHDDNLWRPKEVVTGEQIFNEV</sequence>
<organism evidence="3 4">
    <name type="scientific">Peptoclostridium litorale DSM 5388</name>
    <dbReference type="NCBI Taxonomy" id="1121324"/>
    <lineage>
        <taxon>Bacteria</taxon>
        <taxon>Bacillati</taxon>
        <taxon>Bacillota</taxon>
        <taxon>Clostridia</taxon>
        <taxon>Peptostreptococcales</taxon>
        <taxon>Peptoclostridiaceae</taxon>
        <taxon>Peptoclostridium</taxon>
    </lineage>
</organism>
<proteinExistence type="predicted"/>
<dbReference type="EMBL" id="JJMM01000013">
    <property type="protein sequence ID" value="KDR94902.1"/>
    <property type="molecule type" value="Genomic_DNA"/>
</dbReference>
<dbReference type="Gene3D" id="3.30.428.10">
    <property type="entry name" value="HIT-like"/>
    <property type="match status" value="1"/>
</dbReference>